<evidence type="ECO:0000313" key="1">
    <source>
        <dbReference type="EMBL" id="KAG2571115.1"/>
    </source>
</evidence>
<dbReference type="EMBL" id="CM029049">
    <property type="protein sequence ID" value="KAG2571115.1"/>
    <property type="molecule type" value="Genomic_DNA"/>
</dbReference>
<protein>
    <submittedName>
        <fullName evidence="1">Uncharacterized protein</fullName>
    </submittedName>
</protein>
<dbReference type="Proteomes" id="UP000823388">
    <property type="component" value="Chromosome 7K"/>
</dbReference>
<name>A0A8T0QCJ0_PANVG</name>
<reference evidence="1" key="1">
    <citation type="submission" date="2020-05" db="EMBL/GenBank/DDBJ databases">
        <title>WGS assembly of Panicum virgatum.</title>
        <authorList>
            <person name="Lovell J.T."/>
            <person name="Jenkins J."/>
            <person name="Shu S."/>
            <person name="Juenger T.E."/>
            <person name="Schmutz J."/>
        </authorList>
    </citation>
    <scope>NUCLEOTIDE SEQUENCE</scope>
    <source>
        <strain evidence="1">AP13</strain>
    </source>
</reference>
<gene>
    <name evidence="1" type="ORF">PVAP13_7KG081629</name>
</gene>
<proteinExistence type="predicted"/>
<organism evidence="1 2">
    <name type="scientific">Panicum virgatum</name>
    <name type="common">Blackwell switchgrass</name>
    <dbReference type="NCBI Taxonomy" id="38727"/>
    <lineage>
        <taxon>Eukaryota</taxon>
        <taxon>Viridiplantae</taxon>
        <taxon>Streptophyta</taxon>
        <taxon>Embryophyta</taxon>
        <taxon>Tracheophyta</taxon>
        <taxon>Spermatophyta</taxon>
        <taxon>Magnoliopsida</taxon>
        <taxon>Liliopsida</taxon>
        <taxon>Poales</taxon>
        <taxon>Poaceae</taxon>
        <taxon>PACMAD clade</taxon>
        <taxon>Panicoideae</taxon>
        <taxon>Panicodae</taxon>
        <taxon>Paniceae</taxon>
        <taxon>Panicinae</taxon>
        <taxon>Panicum</taxon>
        <taxon>Panicum sect. Hiantes</taxon>
    </lineage>
</organism>
<accession>A0A8T0QCJ0</accession>
<evidence type="ECO:0000313" key="2">
    <source>
        <dbReference type="Proteomes" id="UP000823388"/>
    </source>
</evidence>
<keyword evidence="2" id="KW-1185">Reference proteome</keyword>
<dbReference type="AlphaFoldDB" id="A0A8T0QCJ0"/>
<sequence length="69" mass="8320">MDSWDEEVRRFMLEEEEDDDELFLVLVPALQLAIYDEKEPEHTSILTGPKYVKEGIFKHLLQTVHRRYK</sequence>
<comment type="caution">
    <text evidence="1">The sequence shown here is derived from an EMBL/GenBank/DDBJ whole genome shotgun (WGS) entry which is preliminary data.</text>
</comment>